<evidence type="ECO:0008006" key="3">
    <source>
        <dbReference type="Google" id="ProtNLM"/>
    </source>
</evidence>
<organism evidence="1">
    <name type="scientific">Noctiluca scintillans</name>
    <name type="common">Sea sparkle</name>
    <name type="synonym">Red tide dinoflagellate</name>
    <dbReference type="NCBI Taxonomy" id="2966"/>
    <lineage>
        <taxon>Eukaryota</taxon>
        <taxon>Sar</taxon>
        <taxon>Alveolata</taxon>
        <taxon>Dinophyceae</taxon>
        <taxon>Noctilucales</taxon>
        <taxon>Noctilucaceae</taxon>
        <taxon>Noctiluca</taxon>
    </lineage>
</organism>
<sequence>MWAHSFLLCDPLCDVTKLSLASVALGAAALAALTLLVRISKSWSRSRHRGANTVVDCVIQFVGEWELRVQLLIRGNIGSVERPLVVQRQECCAASLVTRVPPATQAPCAGSSTCCVDSCAGATELVGRREVVVEFLSCCSVPQVGRCAAVSRDFHLGAARDDLWRVLCLRRWRGRQHSVHMRRWFAESALVAEDLFVEYGEEEQLRRCQAVASRPWPREPERCRVASWRDRYIFAERDARRSAITLEELCWDSPFAFDKRASQPSQPSVVQAADRSRSLNRPGCHSEGAPAHSWNQRRWAVTMYFDQSFEMEAFFHHTGEFTDTCRFLTRSTPWHFAYGSSGDVMIQVFSDRPELPVLRAQRTSDWGWRFVSAGQRNRIAVFTSRQLGPNEHKLARSVHPHIVTLYLRRCEEASKAHAGIFGAWRCLAAYQGTMPTASWRGRLLTIQPGLLLMKRTDGGSDTFRCTLDEESGTMDIFCIGDDGEEWSAARGIFRFEENQQVLVACRNEMRGGPRPTGSPLGLPDVKDVLRADDDEVAEEGWALHGFGPEPREVRPRWPEEIAFSRAGLGTQT</sequence>
<dbReference type="AlphaFoldDB" id="A0A6T9G4H1"/>
<dbReference type="InterPro" id="IPR036047">
    <property type="entry name" value="F-box-like_dom_sf"/>
</dbReference>
<dbReference type="EMBL" id="HBFQ01054718">
    <property type="protein sequence ID" value="CAD8864563.1"/>
    <property type="molecule type" value="Transcribed_RNA"/>
</dbReference>
<protein>
    <recommendedName>
        <fullName evidence="3">F-box domain-containing protein</fullName>
    </recommendedName>
</protein>
<proteinExistence type="predicted"/>
<reference evidence="1" key="1">
    <citation type="submission" date="2021-01" db="EMBL/GenBank/DDBJ databases">
        <authorList>
            <person name="Corre E."/>
            <person name="Pelletier E."/>
            <person name="Niang G."/>
            <person name="Scheremetjew M."/>
            <person name="Finn R."/>
            <person name="Kale V."/>
            <person name="Holt S."/>
            <person name="Cochrane G."/>
            <person name="Meng A."/>
            <person name="Brown T."/>
            <person name="Cohen L."/>
        </authorList>
    </citation>
    <scope>NUCLEOTIDE SEQUENCE</scope>
</reference>
<dbReference type="EMBL" id="HBFQ01054717">
    <property type="protein sequence ID" value="CAD8864562.1"/>
    <property type="molecule type" value="Transcribed_RNA"/>
</dbReference>
<evidence type="ECO:0000313" key="2">
    <source>
        <dbReference type="EMBL" id="CAD8864563.1"/>
    </source>
</evidence>
<evidence type="ECO:0000313" key="1">
    <source>
        <dbReference type="EMBL" id="CAD8864562.1"/>
    </source>
</evidence>
<dbReference type="SUPFAM" id="SSF81383">
    <property type="entry name" value="F-box domain"/>
    <property type="match status" value="1"/>
</dbReference>
<gene>
    <name evidence="1" type="ORF">NSCI0253_LOCUS38917</name>
    <name evidence="2" type="ORF">NSCI0253_LOCUS38918</name>
</gene>
<accession>A0A6T9G4H1</accession>
<name>A0A6T9G4H1_NOCSC</name>